<dbReference type="InterPro" id="IPR001138">
    <property type="entry name" value="Zn2Cys6_DnaBD"/>
</dbReference>
<proteinExistence type="predicted"/>
<dbReference type="GO" id="GO:0000981">
    <property type="term" value="F:DNA-binding transcription factor activity, RNA polymerase II-specific"/>
    <property type="evidence" value="ECO:0007669"/>
    <property type="project" value="InterPro"/>
</dbReference>
<dbReference type="CDD" id="cd12148">
    <property type="entry name" value="fungal_TF_MHR"/>
    <property type="match status" value="1"/>
</dbReference>
<evidence type="ECO:0000256" key="1">
    <source>
        <dbReference type="ARBA" id="ARBA00022723"/>
    </source>
</evidence>
<keyword evidence="4" id="KW-0804">Transcription</keyword>
<dbReference type="Pfam" id="PF00172">
    <property type="entry name" value="Zn_clus"/>
    <property type="match status" value="1"/>
</dbReference>
<evidence type="ECO:0000313" key="9">
    <source>
        <dbReference type="Proteomes" id="UP001201262"/>
    </source>
</evidence>
<evidence type="ECO:0000256" key="3">
    <source>
        <dbReference type="ARBA" id="ARBA00023125"/>
    </source>
</evidence>
<dbReference type="Pfam" id="PF04082">
    <property type="entry name" value="Fungal_trans"/>
    <property type="match status" value="1"/>
</dbReference>
<gene>
    <name evidence="8" type="ORF">BGW36DRAFT_390169</name>
</gene>
<dbReference type="GeneID" id="70247730"/>
<evidence type="ECO:0000256" key="6">
    <source>
        <dbReference type="SAM" id="MobiDB-lite"/>
    </source>
</evidence>
<comment type="caution">
    <text evidence="8">The sequence shown here is derived from an EMBL/GenBank/DDBJ whole genome shotgun (WGS) entry which is preliminary data.</text>
</comment>
<keyword evidence="3" id="KW-0238">DNA-binding</keyword>
<dbReference type="RefSeq" id="XP_046066357.1">
    <property type="nucleotide sequence ID" value="XM_046217443.1"/>
</dbReference>
<accession>A0AAD4KF00</accession>
<protein>
    <submittedName>
        <fullName evidence="8">C6 transcription factor</fullName>
    </submittedName>
</protein>
<evidence type="ECO:0000259" key="7">
    <source>
        <dbReference type="PROSITE" id="PS50048"/>
    </source>
</evidence>
<organism evidence="8 9">
    <name type="scientific">Talaromyces proteolyticus</name>
    <dbReference type="NCBI Taxonomy" id="1131652"/>
    <lineage>
        <taxon>Eukaryota</taxon>
        <taxon>Fungi</taxon>
        <taxon>Dikarya</taxon>
        <taxon>Ascomycota</taxon>
        <taxon>Pezizomycotina</taxon>
        <taxon>Eurotiomycetes</taxon>
        <taxon>Eurotiomycetidae</taxon>
        <taxon>Eurotiales</taxon>
        <taxon>Trichocomaceae</taxon>
        <taxon>Talaromyces</taxon>
        <taxon>Talaromyces sect. Bacilispori</taxon>
    </lineage>
</organism>
<feature type="region of interest" description="Disordered" evidence="6">
    <location>
        <begin position="630"/>
        <end position="700"/>
    </location>
</feature>
<dbReference type="GO" id="GO:0003677">
    <property type="term" value="F:DNA binding"/>
    <property type="evidence" value="ECO:0007669"/>
    <property type="project" value="UniProtKB-KW"/>
</dbReference>
<dbReference type="SMART" id="SM00066">
    <property type="entry name" value="GAL4"/>
    <property type="match status" value="1"/>
</dbReference>
<evidence type="ECO:0000256" key="2">
    <source>
        <dbReference type="ARBA" id="ARBA00023015"/>
    </source>
</evidence>
<dbReference type="GO" id="GO:0006351">
    <property type="term" value="P:DNA-templated transcription"/>
    <property type="evidence" value="ECO:0007669"/>
    <property type="project" value="InterPro"/>
</dbReference>
<dbReference type="InterPro" id="IPR036864">
    <property type="entry name" value="Zn2-C6_fun-type_DNA-bd_sf"/>
</dbReference>
<dbReference type="AlphaFoldDB" id="A0AAD4KF00"/>
<name>A0AAD4KF00_9EURO</name>
<feature type="compositionally biased region" description="Acidic residues" evidence="6">
    <location>
        <begin position="630"/>
        <end position="644"/>
    </location>
</feature>
<sequence>MSTSAPFRSIAPGSSLALANDDSTSTGRRRSLVPRWKKRVSTACLACKKSKRKCSGTAPCENCRALHRECIFDESLDQRRRVAAKRTAEELEYHRDMLNDLFKVIRSASEPQAQKLLELIRNDATPEEIRLFIDEILAELQAIEPNSKEKQETAAQLKALRSRANMQGSAPSFQRKVMDVNFLCDNPPIQVPAKPWTTVSDDDAFVSHLISLYFTWDYPFYAFLDRDVLIKHMRRGERESEFCSPFLVNALLAHACHFSEYSEAYGEPGDVTTKGQKFLQEAEWHYSHEADQLKLTTLQGTMILYERYSISGQDDLGYTMLKKAIDVAVQMGYVDEEEREVTERDLCGYSDDLVASLTKSIWGLFQVDTVSHTGFLKPSRIRHVYLSRLPRRSVQEDSEPWTPYPAQKLSRPAYFVTYFDEACSLSEISRDISNTLFTDDETLDDDKHQLSQTVELLYWRLKTWHESLPVEFNQAQKPAPHILLLHIRYYTILINMFNCPRGHNHQSKSVDVKTPVMSEGEGDKNSIAISSARAIAKLVSIHQKEYGMSRSHIFTLYAVNLALFILLDRGAFDISDPDCIALTSAFAVITTRSTLGHRVLSIFRHSIRKTTKDASRWTELPEGLREILEEEDSTFSDSELEEPEATAPSRSASSSSGTGGAITDEDMPLSPLGLKRPPRLSQSSKTHGRKDSGSGGSGGLCEMLCRYEVMSLGRDEHVRRNSKTSSKGGE</sequence>
<reference evidence="8" key="1">
    <citation type="submission" date="2021-12" db="EMBL/GenBank/DDBJ databases">
        <title>Convergent genome expansion in fungi linked to evolution of root-endophyte symbiosis.</title>
        <authorList>
            <consortium name="DOE Joint Genome Institute"/>
            <person name="Ke Y.-H."/>
            <person name="Bonito G."/>
            <person name="Liao H.-L."/>
            <person name="Looney B."/>
            <person name="Rojas-Flechas A."/>
            <person name="Nash J."/>
            <person name="Hameed K."/>
            <person name="Schadt C."/>
            <person name="Martin F."/>
            <person name="Crous P.W."/>
            <person name="Miettinen O."/>
            <person name="Magnuson J.K."/>
            <person name="Labbe J."/>
            <person name="Jacobson D."/>
            <person name="Doktycz M.J."/>
            <person name="Veneault-Fourrey C."/>
            <person name="Kuo A."/>
            <person name="Mondo S."/>
            <person name="Calhoun S."/>
            <person name="Riley R."/>
            <person name="Ohm R."/>
            <person name="LaButti K."/>
            <person name="Andreopoulos B."/>
            <person name="Pangilinan J."/>
            <person name="Nolan M."/>
            <person name="Tritt A."/>
            <person name="Clum A."/>
            <person name="Lipzen A."/>
            <person name="Daum C."/>
            <person name="Barry K."/>
            <person name="Grigoriev I.V."/>
            <person name="Vilgalys R."/>
        </authorList>
    </citation>
    <scope>NUCLEOTIDE SEQUENCE</scope>
    <source>
        <strain evidence="8">PMI_201</strain>
    </source>
</reference>
<dbReference type="Proteomes" id="UP001201262">
    <property type="component" value="Unassembled WGS sequence"/>
</dbReference>
<evidence type="ECO:0000313" key="8">
    <source>
        <dbReference type="EMBL" id="KAH8690074.1"/>
    </source>
</evidence>
<feature type="compositionally biased region" description="Low complexity" evidence="6">
    <location>
        <begin position="645"/>
        <end position="656"/>
    </location>
</feature>
<feature type="region of interest" description="Disordered" evidence="6">
    <location>
        <begin position="711"/>
        <end position="730"/>
    </location>
</feature>
<evidence type="ECO:0000256" key="4">
    <source>
        <dbReference type="ARBA" id="ARBA00023163"/>
    </source>
</evidence>
<keyword evidence="1" id="KW-0479">Metal-binding</keyword>
<dbReference type="InterPro" id="IPR007219">
    <property type="entry name" value="XnlR_reg_dom"/>
</dbReference>
<feature type="domain" description="Zn(2)-C6 fungal-type" evidence="7">
    <location>
        <begin position="43"/>
        <end position="72"/>
    </location>
</feature>
<dbReference type="PROSITE" id="PS00463">
    <property type="entry name" value="ZN2_CY6_FUNGAL_1"/>
    <property type="match status" value="1"/>
</dbReference>
<dbReference type="PANTHER" id="PTHR47256:SF9">
    <property type="entry name" value="ZN(II)2CYS6 TRANSCRIPTION FACTOR (EUROFUNG)"/>
    <property type="match status" value="1"/>
</dbReference>
<dbReference type="Gene3D" id="4.10.240.10">
    <property type="entry name" value="Zn(2)-C6 fungal-type DNA-binding domain"/>
    <property type="match status" value="1"/>
</dbReference>
<dbReference type="SUPFAM" id="SSF57701">
    <property type="entry name" value="Zn2/Cys6 DNA-binding domain"/>
    <property type="match status" value="1"/>
</dbReference>
<dbReference type="EMBL" id="JAJTJA010000014">
    <property type="protein sequence ID" value="KAH8690074.1"/>
    <property type="molecule type" value="Genomic_DNA"/>
</dbReference>
<keyword evidence="9" id="KW-1185">Reference proteome</keyword>
<keyword evidence="2" id="KW-0805">Transcription regulation</keyword>
<dbReference type="InterPro" id="IPR053187">
    <property type="entry name" value="Notoamide_regulator"/>
</dbReference>
<dbReference type="CDD" id="cd00067">
    <property type="entry name" value="GAL4"/>
    <property type="match status" value="1"/>
</dbReference>
<evidence type="ECO:0000256" key="5">
    <source>
        <dbReference type="ARBA" id="ARBA00023242"/>
    </source>
</evidence>
<dbReference type="PANTHER" id="PTHR47256">
    <property type="entry name" value="ZN(II)2CYS6 TRANSCRIPTION FACTOR (EUROFUNG)-RELATED"/>
    <property type="match status" value="1"/>
</dbReference>
<dbReference type="GO" id="GO:0008270">
    <property type="term" value="F:zinc ion binding"/>
    <property type="evidence" value="ECO:0007669"/>
    <property type="project" value="InterPro"/>
</dbReference>
<dbReference type="PROSITE" id="PS50048">
    <property type="entry name" value="ZN2_CY6_FUNGAL_2"/>
    <property type="match status" value="1"/>
</dbReference>
<keyword evidence="5" id="KW-0539">Nucleus</keyword>